<dbReference type="PANTHER" id="PTHR33529">
    <property type="entry name" value="SLR0882 PROTEIN-RELATED"/>
    <property type="match status" value="1"/>
</dbReference>
<evidence type="ECO:0000256" key="7">
    <source>
        <dbReference type="ARBA" id="ARBA00023136"/>
    </source>
</evidence>
<keyword evidence="4" id="KW-1003">Cell membrane</keyword>
<comment type="subunit">
    <text evidence="8">Component of the lipopolysaccharide transport and assembly complex. The LptBFG transporter is composed of two ATP-binding proteins (LptB) and two transmembrane proteins (LptF and LptG).</text>
</comment>
<feature type="transmembrane region" description="Helical" evidence="9">
    <location>
        <begin position="63"/>
        <end position="86"/>
    </location>
</feature>
<evidence type="ECO:0000256" key="2">
    <source>
        <dbReference type="ARBA" id="ARBA00004651"/>
    </source>
</evidence>
<evidence type="ECO:0000256" key="6">
    <source>
        <dbReference type="ARBA" id="ARBA00022989"/>
    </source>
</evidence>
<keyword evidence="7 9" id="KW-0472">Membrane</keyword>
<gene>
    <name evidence="10" type="ORF">EVA69_01635</name>
</gene>
<evidence type="ECO:0000313" key="11">
    <source>
        <dbReference type="Proteomes" id="UP000320404"/>
    </source>
</evidence>
<dbReference type="GO" id="GO:0015920">
    <property type="term" value="P:lipopolysaccharide transport"/>
    <property type="evidence" value="ECO:0007669"/>
    <property type="project" value="TreeGrafter"/>
</dbReference>
<evidence type="ECO:0000256" key="1">
    <source>
        <dbReference type="ARBA" id="ARBA00002265"/>
    </source>
</evidence>
<comment type="function">
    <text evidence="1">Part of the ABC transporter complex LptBFG involved in the translocation of lipopolysaccharide (LPS) from the inner membrane to the outer membrane.</text>
</comment>
<evidence type="ECO:0000256" key="4">
    <source>
        <dbReference type="ARBA" id="ARBA00022475"/>
    </source>
</evidence>
<organism evidence="10 11">
    <name type="scientific">OM182 bacterium</name>
    <dbReference type="NCBI Taxonomy" id="2510334"/>
    <lineage>
        <taxon>Bacteria</taxon>
        <taxon>Pseudomonadati</taxon>
        <taxon>Pseudomonadota</taxon>
        <taxon>Gammaproteobacteria</taxon>
        <taxon>OMG group</taxon>
        <taxon>OM182 clade</taxon>
    </lineage>
</organism>
<evidence type="ECO:0000256" key="3">
    <source>
        <dbReference type="ARBA" id="ARBA00007725"/>
    </source>
</evidence>
<feature type="non-terminal residue" evidence="10">
    <location>
        <position position="242"/>
    </location>
</feature>
<feature type="transmembrane region" description="Helical" evidence="9">
    <location>
        <begin position="98"/>
        <end position="120"/>
    </location>
</feature>
<evidence type="ECO:0000313" key="10">
    <source>
        <dbReference type="EMBL" id="RZO77577.1"/>
    </source>
</evidence>
<comment type="caution">
    <text evidence="10">The sequence shown here is derived from an EMBL/GenBank/DDBJ whole genome shotgun (WGS) entry which is preliminary data.</text>
</comment>
<comment type="similarity">
    <text evidence="3">Belongs to the LptF/LptG family.</text>
</comment>
<name>A0A520S513_9GAMM</name>
<dbReference type="Proteomes" id="UP000320404">
    <property type="component" value="Unassembled WGS sequence"/>
</dbReference>
<dbReference type="PANTHER" id="PTHR33529:SF2">
    <property type="entry name" value="LIPOPOLYSACCHARIDE EXPORT SYSTEM PERMEASE PROTEIN LPTG"/>
    <property type="match status" value="1"/>
</dbReference>
<protein>
    <submittedName>
        <fullName evidence="10">LptF/LptG family permease</fullName>
    </submittedName>
</protein>
<evidence type="ECO:0000256" key="8">
    <source>
        <dbReference type="ARBA" id="ARBA00026081"/>
    </source>
</evidence>
<keyword evidence="6 9" id="KW-1133">Transmembrane helix</keyword>
<feature type="transmembrane region" description="Helical" evidence="9">
    <location>
        <begin position="12"/>
        <end position="33"/>
    </location>
</feature>
<comment type="subcellular location">
    <subcellularLocation>
        <location evidence="2">Cell membrane</location>
        <topology evidence="2">Multi-pass membrane protein</topology>
    </subcellularLocation>
</comment>
<dbReference type="EMBL" id="SHAH01000013">
    <property type="protein sequence ID" value="RZO77577.1"/>
    <property type="molecule type" value="Genomic_DNA"/>
</dbReference>
<dbReference type="InterPro" id="IPR005495">
    <property type="entry name" value="LptG/LptF_permease"/>
</dbReference>
<dbReference type="AlphaFoldDB" id="A0A520S513"/>
<accession>A0A520S513</accession>
<keyword evidence="5 9" id="KW-0812">Transmembrane</keyword>
<dbReference type="GO" id="GO:0043190">
    <property type="term" value="C:ATP-binding cassette (ABC) transporter complex"/>
    <property type="evidence" value="ECO:0007669"/>
    <property type="project" value="TreeGrafter"/>
</dbReference>
<proteinExistence type="inferred from homology"/>
<sequence>MKLLDNHVRIAVLLSMAVVLGVTVSLDLIFSLIDELGESGVDYSVGNALLYVFMTTPTSIYELLPYAALGGALIGLGVLASNNELVVMQSVGIHKWRIVAAVLKPTLLVMLIGLVLGEFVSPSLEQVANSNKAIQQSGSTSINSEAGTWRKVGNDYIHINAIAPGGEELIGVSRYTVNDERELVSASFAEAGEYVRTETGGYWRLLNVSQSLMNSSTIITSGYLQEDWEADLSPELLSVLLV</sequence>
<reference evidence="10 11" key="1">
    <citation type="submission" date="2019-02" db="EMBL/GenBank/DDBJ databases">
        <title>Prokaryotic population dynamics and viral predation in marine succession experiment using metagenomics: the confinement effect.</title>
        <authorList>
            <person name="Haro-Moreno J.M."/>
            <person name="Rodriguez-Valera F."/>
            <person name="Lopez-Perez M."/>
        </authorList>
    </citation>
    <scope>NUCLEOTIDE SEQUENCE [LARGE SCALE GENOMIC DNA]</scope>
    <source>
        <strain evidence="10">MED-G158</strain>
    </source>
</reference>
<dbReference type="Pfam" id="PF03739">
    <property type="entry name" value="LptF_LptG"/>
    <property type="match status" value="1"/>
</dbReference>
<evidence type="ECO:0000256" key="5">
    <source>
        <dbReference type="ARBA" id="ARBA00022692"/>
    </source>
</evidence>
<evidence type="ECO:0000256" key="9">
    <source>
        <dbReference type="SAM" id="Phobius"/>
    </source>
</evidence>